<dbReference type="EMBL" id="MQWA01000001">
    <property type="protein sequence ID" value="PQJ28163.1"/>
    <property type="molecule type" value="Genomic_DNA"/>
</dbReference>
<name>A0A2S7U1V8_9BACT</name>
<keyword evidence="2" id="KW-1185">Reference proteome</keyword>
<reference evidence="1 2" key="1">
    <citation type="submission" date="2016-12" db="EMBL/GenBank/DDBJ databases">
        <title>Study of bacterial adaptation to deep sea.</title>
        <authorList>
            <person name="Song J."/>
            <person name="Yoshizawa S."/>
            <person name="Kogure K."/>
        </authorList>
    </citation>
    <scope>NUCLEOTIDE SEQUENCE [LARGE SCALE GENOMIC DNA]</scope>
    <source>
        <strain evidence="1 2">SAORIC-165</strain>
    </source>
</reference>
<evidence type="ECO:0000313" key="2">
    <source>
        <dbReference type="Proteomes" id="UP000239907"/>
    </source>
</evidence>
<gene>
    <name evidence="1" type="ORF">BSZ32_06375</name>
</gene>
<proteinExistence type="predicted"/>
<sequence>MFLTDSTCPYGAGVEFEFIIENGQVQSFTFNGGTYYGGNPVPDQAEHKKSDPAVKAAMAGAKPIRINQLAGAVPQSYSAEFALTFSQGPKTLTVGRFHQKGKQVYLLVNRLQKDISVEVKGQKSVQMLDPSTGKIKKVSLPATLPIKAVRALMLIP</sequence>
<comment type="caution">
    <text evidence="1">The sequence shown here is derived from an EMBL/GenBank/DDBJ whole genome shotgun (WGS) entry which is preliminary data.</text>
</comment>
<protein>
    <submittedName>
        <fullName evidence="1">Uncharacterized protein</fullName>
    </submittedName>
</protein>
<accession>A0A2S7U1V8</accession>
<dbReference type="AlphaFoldDB" id="A0A2S7U1V8"/>
<dbReference type="Proteomes" id="UP000239907">
    <property type="component" value="Unassembled WGS sequence"/>
</dbReference>
<organism evidence="1 2">
    <name type="scientific">Rubritalea profundi</name>
    <dbReference type="NCBI Taxonomy" id="1658618"/>
    <lineage>
        <taxon>Bacteria</taxon>
        <taxon>Pseudomonadati</taxon>
        <taxon>Verrucomicrobiota</taxon>
        <taxon>Verrucomicrobiia</taxon>
        <taxon>Verrucomicrobiales</taxon>
        <taxon>Rubritaleaceae</taxon>
        <taxon>Rubritalea</taxon>
    </lineage>
</organism>
<evidence type="ECO:0000313" key="1">
    <source>
        <dbReference type="EMBL" id="PQJ28163.1"/>
    </source>
</evidence>